<keyword evidence="2" id="KW-0614">Plasmid</keyword>
<organism evidence="2">
    <name type="scientific">Pseudomonas aeruginosa</name>
    <dbReference type="NCBI Taxonomy" id="287"/>
    <lineage>
        <taxon>Bacteria</taxon>
        <taxon>Pseudomonadati</taxon>
        <taxon>Pseudomonadota</taxon>
        <taxon>Gammaproteobacteria</taxon>
        <taxon>Pseudomonadales</taxon>
        <taxon>Pseudomonadaceae</taxon>
        <taxon>Pseudomonas</taxon>
    </lineage>
</organism>
<proteinExistence type="predicted"/>
<evidence type="ECO:0000313" key="2">
    <source>
        <dbReference type="EMBL" id="QLG05199.1"/>
    </source>
</evidence>
<protein>
    <submittedName>
        <fullName evidence="2">Uncharacterized protein</fullName>
    </submittedName>
</protein>
<name>A0A7S6C7K1_PSEAI</name>
<evidence type="ECO:0000256" key="1">
    <source>
        <dbReference type="SAM" id="MobiDB-lite"/>
    </source>
</evidence>
<dbReference type="EMBL" id="MN894888">
    <property type="protein sequence ID" value="QLG05199.1"/>
    <property type="molecule type" value="Genomic_DNA"/>
</dbReference>
<feature type="region of interest" description="Disordered" evidence="1">
    <location>
        <begin position="23"/>
        <end position="52"/>
    </location>
</feature>
<accession>A0A7S6C7K1</accession>
<dbReference type="AlphaFoldDB" id="A0A7S6C7K1"/>
<reference evidence="2" key="1">
    <citation type="submission" date="2019-12" db="EMBL/GenBank/DDBJ databases">
        <title>Compelete sequence of pSE5369-VIM.</title>
        <authorList>
            <person name="Zhou D."/>
        </authorList>
    </citation>
    <scope>NUCLEOTIDE SEQUENCE</scope>
    <source>
        <strain evidence="2">SE5369</strain>
        <plasmid evidence="2">pSE5369-VIM</plasmid>
    </source>
</reference>
<sequence length="52" mass="5288">MGAATGSDGKGCHYGNSTYQGGLSLPGSGVTSDASKVQKRLSDARQVDPVKF</sequence>
<feature type="compositionally biased region" description="Basic and acidic residues" evidence="1">
    <location>
        <begin position="40"/>
        <end position="52"/>
    </location>
</feature>
<geneLocation type="plasmid" evidence="2">
    <name>pSE5369-VIM</name>
</geneLocation>